<evidence type="ECO:0000313" key="2">
    <source>
        <dbReference type="EMBL" id="ALR83537.1"/>
    </source>
</evidence>
<feature type="compositionally biased region" description="Polar residues" evidence="1">
    <location>
        <begin position="94"/>
        <end position="107"/>
    </location>
</feature>
<evidence type="ECO:0000256" key="1">
    <source>
        <dbReference type="SAM" id="MobiDB-lite"/>
    </source>
</evidence>
<dbReference type="PANTHER" id="PTHR35301:SF6">
    <property type="entry name" value="CLAVATA3_ESR (CLE)-RELATED PROTEIN 42"/>
    <property type="match status" value="1"/>
</dbReference>
<organism evidence="2">
    <name type="scientific">Ginkgo biloba</name>
    <name type="common">Ginkgo</name>
    <name type="synonym">Maidenhair tree</name>
    <dbReference type="NCBI Taxonomy" id="3311"/>
    <lineage>
        <taxon>Eukaryota</taxon>
        <taxon>Viridiplantae</taxon>
        <taxon>Streptophyta</taxon>
        <taxon>Embryophyta</taxon>
        <taxon>Tracheophyta</taxon>
        <taxon>Spermatophyta</taxon>
        <taxon>Ginkgoidae</taxon>
        <taxon>Ginkgoales</taxon>
        <taxon>Ginkgoaceae</taxon>
        <taxon>Ginkgo</taxon>
    </lineage>
</organism>
<dbReference type="EMBL" id="KT343282">
    <property type="protein sequence ID" value="ALR83537.1"/>
    <property type="molecule type" value="mRNA"/>
</dbReference>
<proteinExistence type="evidence at transcript level"/>
<dbReference type="AlphaFoldDB" id="A0A0U2SIR6"/>
<dbReference type="PANTHER" id="PTHR35301">
    <property type="entry name" value="CLAVATA3/ESR (CLE)-RELATED PROTEIN 41-RELATED"/>
    <property type="match status" value="1"/>
</dbReference>
<reference evidence="2" key="1">
    <citation type="journal article" date="2015" name="Front. Plant Sci.">
        <title>A Role of TDIF Peptide Signaling in Vascular Cell Differentiation is Conserved Among Euphyllophytes.</title>
        <authorList>
            <person name="Hirakawa Y."/>
            <person name="Bowman J.L."/>
        </authorList>
    </citation>
    <scope>NUCLEOTIDE SEQUENCE</scope>
</reference>
<dbReference type="GO" id="GO:0033612">
    <property type="term" value="F:receptor serine/threonine kinase binding"/>
    <property type="evidence" value="ECO:0007669"/>
    <property type="project" value="InterPro"/>
</dbReference>
<feature type="compositionally biased region" description="Polar residues" evidence="1">
    <location>
        <begin position="114"/>
        <end position="123"/>
    </location>
</feature>
<dbReference type="GO" id="GO:0048046">
    <property type="term" value="C:apoplast"/>
    <property type="evidence" value="ECO:0007669"/>
    <property type="project" value="TreeGrafter"/>
</dbReference>
<name>A0A0U2SIR6_GINBI</name>
<protein>
    <submittedName>
        <fullName evidence="2">CLV3/ESR-related protein</fullName>
    </submittedName>
</protein>
<feature type="region of interest" description="Disordered" evidence="1">
    <location>
        <begin position="76"/>
        <end position="138"/>
    </location>
</feature>
<dbReference type="InterPro" id="IPR037495">
    <property type="entry name" value="CLE41/42/44"/>
</dbReference>
<accession>A0A0U2SIR6</accession>
<sequence>MADEALRCCSTYRRLRIRHRRGKTSNYRPSGSDRVRKRCTSAFILVLLLLAVFCRPLESARTINACRTAKKQRGMVVSTHVRRSQRDSNRRLIASNNNFHIPPNNQTARHRPTAPSTASTRYNASDHEVPSGPNPISN</sequence>
<gene>
    <name evidence="2" type="primary">CLE2</name>
</gene>
<dbReference type="GO" id="GO:0010089">
    <property type="term" value="P:xylem development"/>
    <property type="evidence" value="ECO:0007669"/>
    <property type="project" value="InterPro"/>
</dbReference>